<protein>
    <recommendedName>
        <fullName evidence="4">ABC transporter domain-containing protein</fullName>
    </recommendedName>
</protein>
<evidence type="ECO:0000259" key="4">
    <source>
        <dbReference type="PROSITE" id="PS50893"/>
    </source>
</evidence>
<keyword evidence="1" id="KW-0547">Nucleotide-binding</keyword>
<evidence type="ECO:0000313" key="6">
    <source>
        <dbReference type="Proteomes" id="UP000009875"/>
    </source>
</evidence>
<gene>
    <name evidence="5" type="ORF">HMPREF9698_00988</name>
</gene>
<dbReference type="SMART" id="SM00382">
    <property type="entry name" value="AAA"/>
    <property type="match status" value="2"/>
</dbReference>
<feature type="domain" description="ABC transporter" evidence="4">
    <location>
        <begin position="2"/>
        <end position="189"/>
    </location>
</feature>
<dbReference type="PANTHER" id="PTHR42855">
    <property type="entry name" value="ABC TRANSPORTER ATP-BINDING SUBUNIT"/>
    <property type="match status" value="1"/>
</dbReference>
<evidence type="ECO:0000256" key="2">
    <source>
        <dbReference type="ARBA" id="ARBA00022840"/>
    </source>
</evidence>
<reference evidence="5 6" key="1">
    <citation type="submission" date="2012-09" db="EMBL/GenBank/DDBJ databases">
        <title>The Genome Sequence of Alloiococcus otitis ATCC 51267.</title>
        <authorList>
            <consortium name="The Broad Institute Genome Sequencing Platform"/>
            <person name="Earl A."/>
            <person name="Ward D."/>
            <person name="Feldgarden M."/>
            <person name="Gevers D."/>
            <person name="Huys G."/>
            <person name="Walker B."/>
            <person name="Young S.K."/>
            <person name="Zeng Q."/>
            <person name="Gargeya S."/>
            <person name="Fitzgerald M."/>
            <person name="Haas B."/>
            <person name="Abouelleil A."/>
            <person name="Alvarado L."/>
            <person name="Arachchi H.M."/>
            <person name="Berlin A.M."/>
            <person name="Chapman S.B."/>
            <person name="Goldberg J."/>
            <person name="Griggs A."/>
            <person name="Gujja S."/>
            <person name="Hansen M."/>
            <person name="Howarth C."/>
            <person name="Imamovic A."/>
            <person name="Larimer J."/>
            <person name="McCowen C."/>
            <person name="Montmayeur A."/>
            <person name="Murphy C."/>
            <person name="Neiman D."/>
            <person name="Pearson M."/>
            <person name="Priest M."/>
            <person name="Roberts A."/>
            <person name="Saif S."/>
            <person name="Shea T."/>
            <person name="Sisk P."/>
            <person name="Sykes S."/>
            <person name="Wortman J."/>
            <person name="Nusbaum C."/>
            <person name="Birren B."/>
        </authorList>
    </citation>
    <scope>NUCLEOTIDE SEQUENCE [LARGE SCALE GENOMIC DNA]</scope>
    <source>
        <strain evidence="5 6">ATCC 51267</strain>
    </source>
</reference>
<name>K9ECB4_9LACT</name>
<dbReference type="RefSeq" id="WP_003777982.1">
    <property type="nucleotide sequence ID" value="NZ_JH992959.1"/>
</dbReference>
<dbReference type="GO" id="GO:0005524">
    <property type="term" value="F:ATP binding"/>
    <property type="evidence" value="ECO:0007669"/>
    <property type="project" value="UniProtKB-KW"/>
</dbReference>
<dbReference type="NCBIfam" id="NF000355">
    <property type="entry name" value="ribo_prot_ABC_F"/>
    <property type="match status" value="1"/>
</dbReference>
<dbReference type="STRING" id="883081.HMPREF9698_00988"/>
<dbReference type="InterPro" id="IPR003439">
    <property type="entry name" value="ABC_transporter-like_ATP-bd"/>
</dbReference>
<evidence type="ECO:0000256" key="1">
    <source>
        <dbReference type="ARBA" id="ARBA00022741"/>
    </source>
</evidence>
<dbReference type="PROSITE" id="PS50893">
    <property type="entry name" value="ABC_TRANSPORTER_2"/>
    <property type="match status" value="2"/>
</dbReference>
<accession>K9ECB4</accession>
<keyword evidence="6" id="KW-1185">Reference proteome</keyword>
<sequence length="533" mass="61375">MLNMNHLSKSIADRNLFHLDHLSISDQDKVGLIGNNGAGKTSFLKILAGIDPDYEGQLEISTELIWLMNDETKDLDFSGETYSRAQLDPDESLSPGQYQRLKLTSLLKDQEAFLLIDEPTSHLDIDQKEKLASRLKARKKGYVMVSHDRDFINKTCNKIMELSAGKFELYNGNYQFYLEERLRRQKFKEREYDKYVKEKTRLENLTQEIEDQSANVRKTPNRMGNSEARLHKMGGQQNKKKLDKQAKAVQSRLNQLDVKEKPEKDQDIQLTIPEQDKIQSKTLIKSQELTKRFGQKVIFDQAKLEIANGRKWALIGDNGSGKTSLLQMILNKEVYVHPKLKIGYYSQLTSTLDLEKSVLANVEETSIYDETLTRIILARLTFKGDQVSKKVANLSDGEKAKVKLAKLVTGDFNFLMMDEPCNYLDIGTIEALESLLVNYDRPLLFVSHDVSFINKVATDLLLIEDQKIKTFPGNLAQYQKEKQKPSPDDESDLRLDFRLTSINNRLAAMELTSEEREELEKEFDRLMELKRSR</sequence>
<evidence type="ECO:0000256" key="3">
    <source>
        <dbReference type="SAM" id="Coils"/>
    </source>
</evidence>
<dbReference type="eggNOG" id="COG0488">
    <property type="taxonomic scope" value="Bacteria"/>
</dbReference>
<comment type="caution">
    <text evidence="5">The sequence shown here is derived from an EMBL/GenBank/DDBJ whole genome shotgun (WGS) entry which is preliminary data.</text>
</comment>
<dbReference type="Gene3D" id="3.40.50.300">
    <property type="entry name" value="P-loop containing nucleotide triphosphate hydrolases"/>
    <property type="match status" value="3"/>
</dbReference>
<dbReference type="InterPro" id="IPR003593">
    <property type="entry name" value="AAA+_ATPase"/>
</dbReference>
<dbReference type="AlphaFoldDB" id="K9ECB4"/>
<feature type="coiled-coil region" evidence="3">
    <location>
        <begin position="502"/>
        <end position="529"/>
    </location>
</feature>
<dbReference type="HOGENOM" id="CLU_000604_36_0_9"/>
<feature type="coiled-coil region" evidence="3">
    <location>
        <begin position="188"/>
        <end position="215"/>
    </location>
</feature>
<dbReference type="GO" id="GO:0016887">
    <property type="term" value="F:ATP hydrolysis activity"/>
    <property type="evidence" value="ECO:0007669"/>
    <property type="project" value="InterPro"/>
</dbReference>
<keyword evidence="2" id="KW-0067">ATP-binding</keyword>
<dbReference type="OrthoDB" id="9760950at2"/>
<dbReference type="PANTHER" id="PTHR42855:SF2">
    <property type="entry name" value="DRUG RESISTANCE ABC TRANSPORTER,ATP-BINDING PROTEIN"/>
    <property type="match status" value="1"/>
</dbReference>
<dbReference type="PATRIC" id="fig|883081.3.peg.990"/>
<dbReference type="EMBL" id="AGXA01000020">
    <property type="protein sequence ID" value="EKU93456.1"/>
    <property type="molecule type" value="Genomic_DNA"/>
</dbReference>
<dbReference type="Pfam" id="PF00005">
    <property type="entry name" value="ABC_tran"/>
    <property type="match status" value="2"/>
</dbReference>
<dbReference type="Proteomes" id="UP000009875">
    <property type="component" value="Unassembled WGS sequence"/>
</dbReference>
<feature type="domain" description="ABC transporter" evidence="4">
    <location>
        <begin position="284"/>
        <end position="490"/>
    </location>
</feature>
<keyword evidence="3" id="KW-0175">Coiled coil</keyword>
<evidence type="ECO:0000313" key="5">
    <source>
        <dbReference type="EMBL" id="EKU93456.1"/>
    </source>
</evidence>
<organism evidence="5 6">
    <name type="scientific">Alloiococcus otitis ATCC 51267</name>
    <dbReference type="NCBI Taxonomy" id="883081"/>
    <lineage>
        <taxon>Bacteria</taxon>
        <taxon>Bacillati</taxon>
        <taxon>Bacillota</taxon>
        <taxon>Bacilli</taxon>
        <taxon>Lactobacillales</taxon>
        <taxon>Carnobacteriaceae</taxon>
        <taxon>Alloiococcus</taxon>
    </lineage>
</organism>
<proteinExistence type="predicted"/>
<dbReference type="SUPFAM" id="SSF52540">
    <property type="entry name" value="P-loop containing nucleoside triphosphate hydrolases"/>
    <property type="match status" value="2"/>
</dbReference>
<dbReference type="InterPro" id="IPR051309">
    <property type="entry name" value="ABCF_ATPase"/>
</dbReference>
<dbReference type="CDD" id="cd03221">
    <property type="entry name" value="ABCF_EF-3"/>
    <property type="match status" value="2"/>
</dbReference>
<dbReference type="InterPro" id="IPR027417">
    <property type="entry name" value="P-loop_NTPase"/>
</dbReference>